<gene>
    <name evidence="17" type="ORF">CcCBS67573_g06173</name>
</gene>
<reference evidence="17 18" key="1">
    <citation type="journal article" date="2019" name="Sci. Rep.">
        <title>Comparative genomics of chytrid fungi reveal insights into the obligate biotrophic and pathogenic lifestyle of Synchytrium endobioticum.</title>
        <authorList>
            <person name="van de Vossenberg B.T.L.H."/>
            <person name="Warris S."/>
            <person name="Nguyen H.D.T."/>
            <person name="van Gent-Pelzer M.P.E."/>
            <person name="Joly D.L."/>
            <person name="van de Geest H.C."/>
            <person name="Bonants P.J.M."/>
            <person name="Smith D.S."/>
            <person name="Levesque C.A."/>
            <person name="van der Lee T.A.J."/>
        </authorList>
    </citation>
    <scope>NUCLEOTIDE SEQUENCE [LARGE SCALE GENOMIC DNA]</scope>
    <source>
        <strain evidence="17 18">CBS 675.73</strain>
    </source>
</reference>
<keyword evidence="9" id="KW-0653">Protein transport</keyword>
<feature type="transmembrane region" description="Helical" evidence="15">
    <location>
        <begin position="145"/>
        <end position="163"/>
    </location>
</feature>
<dbReference type="Proteomes" id="UP000320333">
    <property type="component" value="Unassembled WGS sequence"/>
</dbReference>
<evidence type="ECO:0000256" key="10">
    <source>
        <dbReference type="ARBA" id="ARBA00022989"/>
    </source>
</evidence>
<dbReference type="Pfam" id="PF13513">
    <property type="entry name" value="HEAT_EZ"/>
    <property type="match status" value="1"/>
</dbReference>
<proteinExistence type="inferred from homology"/>
<comment type="subcellular location">
    <subcellularLocation>
        <location evidence="2">Cytoplasm</location>
    </subcellularLocation>
    <subcellularLocation>
        <location evidence="1">Membrane</location>
        <topology evidence="1">Multi-pass membrane protein</topology>
    </subcellularLocation>
</comment>
<dbReference type="InterPro" id="IPR001727">
    <property type="entry name" value="GDT1-like"/>
</dbReference>
<keyword evidence="8" id="KW-0677">Repeat</keyword>
<dbReference type="InterPro" id="IPR049555">
    <property type="entry name" value="GDT1-like_CS"/>
</dbReference>
<evidence type="ECO:0000256" key="6">
    <source>
        <dbReference type="ARBA" id="ARBA00022490"/>
    </source>
</evidence>
<dbReference type="GO" id="GO:0016020">
    <property type="term" value="C:membrane"/>
    <property type="evidence" value="ECO:0007669"/>
    <property type="project" value="UniProtKB-SubCell"/>
</dbReference>
<dbReference type="SMART" id="SM00913">
    <property type="entry name" value="IBN_N"/>
    <property type="match status" value="1"/>
</dbReference>
<dbReference type="InterPro" id="IPR016024">
    <property type="entry name" value="ARM-type_fold"/>
</dbReference>
<dbReference type="Pfam" id="PF03810">
    <property type="entry name" value="IBN_N"/>
    <property type="match status" value="1"/>
</dbReference>
<evidence type="ECO:0000313" key="18">
    <source>
        <dbReference type="Proteomes" id="UP000320333"/>
    </source>
</evidence>
<evidence type="ECO:0000313" key="17">
    <source>
        <dbReference type="EMBL" id="TPX71565.1"/>
    </source>
</evidence>
<feature type="repeat" description="HEAT" evidence="14">
    <location>
        <begin position="654"/>
        <end position="692"/>
    </location>
</feature>
<dbReference type="OrthoDB" id="10263328at2759"/>
<dbReference type="GO" id="GO:0005737">
    <property type="term" value="C:cytoplasm"/>
    <property type="evidence" value="ECO:0007669"/>
    <property type="project" value="UniProtKB-SubCell"/>
</dbReference>
<evidence type="ECO:0000256" key="8">
    <source>
        <dbReference type="ARBA" id="ARBA00022737"/>
    </source>
</evidence>
<accession>A0A507F7A3</accession>
<dbReference type="PROSITE" id="PS01214">
    <property type="entry name" value="UPF0016"/>
    <property type="match status" value="1"/>
</dbReference>
<dbReference type="InterPro" id="IPR021133">
    <property type="entry name" value="HEAT_type_2"/>
</dbReference>
<evidence type="ECO:0000259" key="16">
    <source>
        <dbReference type="PROSITE" id="PS50166"/>
    </source>
</evidence>
<dbReference type="InterPro" id="IPR040122">
    <property type="entry name" value="Importin_beta"/>
</dbReference>
<comment type="similarity">
    <text evidence="4">Belongs to the importin beta family. Importin beta-1 subfamily.</text>
</comment>
<evidence type="ECO:0000256" key="9">
    <source>
        <dbReference type="ARBA" id="ARBA00022927"/>
    </source>
</evidence>
<dbReference type="PANTHER" id="PTHR10527">
    <property type="entry name" value="IMPORTIN BETA"/>
    <property type="match status" value="1"/>
</dbReference>
<dbReference type="GO" id="GO:0006606">
    <property type="term" value="P:protein import into nucleus"/>
    <property type="evidence" value="ECO:0007669"/>
    <property type="project" value="InterPro"/>
</dbReference>
<evidence type="ECO:0000256" key="13">
    <source>
        <dbReference type="ARBA" id="ARBA00083566"/>
    </source>
</evidence>
<dbReference type="GO" id="GO:0006816">
    <property type="term" value="P:calcium ion transport"/>
    <property type="evidence" value="ECO:0007669"/>
    <property type="project" value="UniProtKB-ARBA"/>
</dbReference>
<comment type="caution">
    <text evidence="17">The sequence shown here is derived from an EMBL/GenBank/DDBJ whole genome shotgun (WGS) entry which is preliminary data.</text>
</comment>
<organism evidence="17 18">
    <name type="scientific">Chytriomyces confervae</name>
    <dbReference type="NCBI Taxonomy" id="246404"/>
    <lineage>
        <taxon>Eukaryota</taxon>
        <taxon>Fungi</taxon>
        <taxon>Fungi incertae sedis</taxon>
        <taxon>Chytridiomycota</taxon>
        <taxon>Chytridiomycota incertae sedis</taxon>
        <taxon>Chytridiomycetes</taxon>
        <taxon>Chytridiales</taxon>
        <taxon>Chytriomycetaceae</taxon>
        <taxon>Chytriomyces</taxon>
    </lineage>
</organism>
<evidence type="ECO:0000256" key="1">
    <source>
        <dbReference type="ARBA" id="ARBA00004141"/>
    </source>
</evidence>
<evidence type="ECO:0000256" key="11">
    <source>
        <dbReference type="ARBA" id="ARBA00023136"/>
    </source>
</evidence>
<keyword evidence="6" id="KW-0963">Cytoplasm</keyword>
<evidence type="ECO:0000256" key="14">
    <source>
        <dbReference type="PROSITE-ProRule" id="PRU00103"/>
    </source>
</evidence>
<dbReference type="Pfam" id="PF01169">
    <property type="entry name" value="GDT1"/>
    <property type="match status" value="2"/>
</dbReference>
<feature type="transmembrane region" description="Helical" evidence="15">
    <location>
        <begin position="216"/>
        <end position="234"/>
    </location>
</feature>
<evidence type="ECO:0000256" key="3">
    <source>
        <dbReference type="ARBA" id="ARBA00009190"/>
    </source>
</evidence>
<keyword evidence="11 15" id="KW-0472">Membrane</keyword>
<dbReference type="PROSITE" id="PS50077">
    <property type="entry name" value="HEAT_REPEAT"/>
    <property type="match status" value="1"/>
</dbReference>
<dbReference type="GO" id="GO:0031267">
    <property type="term" value="F:small GTPase binding"/>
    <property type="evidence" value="ECO:0007669"/>
    <property type="project" value="InterPro"/>
</dbReference>
<keyword evidence="7 15" id="KW-0812">Transmembrane</keyword>
<feature type="domain" description="Importin N-terminal" evidence="16">
    <location>
        <begin position="267"/>
        <end position="347"/>
    </location>
</feature>
<protein>
    <recommendedName>
        <fullName evidence="12">Importin-95</fullName>
    </recommendedName>
    <alternativeName>
        <fullName evidence="13">Karyopherin-95</fullName>
    </alternativeName>
</protein>
<evidence type="ECO:0000256" key="15">
    <source>
        <dbReference type="SAM" id="Phobius"/>
    </source>
</evidence>
<evidence type="ECO:0000256" key="12">
    <source>
        <dbReference type="ARBA" id="ARBA00079884"/>
    </source>
</evidence>
<comment type="similarity">
    <text evidence="3">Belongs to the GDT1 family.</text>
</comment>
<dbReference type="PROSITE" id="PS50166">
    <property type="entry name" value="IMPORTIN_B_NT"/>
    <property type="match status" value="1"/>
</dbReference>
<dbReference type="InterPro" id="IPR058584">
    <property type="entry name" value="IMB1_TNPO1-like_TPR"/>
</dbReference>
<feature type="transmembrane region" description="Helical" evidence="15">
    <location>
        <begin position="61"/>
        <end position="79"/>
    </location>
</feature>
<dbReference type="FunFam" id="1.25.10.10:FF:000027">
    <property type="entry name" value="Importin subunit beta-1"/>
    <property type="match status" value="1"/>
</dbReference>
<dbReference type="STRING" id="246404.A0A507F7A3"/>
<name>A0A507F7A3_9FUNG</name>
<evidence type="ECO:0000256" key="5">
    <source>
        <dbReference type="ARBA" id="ARBA00022448"/>
    </source>
</evidence>
<evidence type="ECO:0000256" key="7">
    <source>
        <dbReference type="ARBA" id="ARBA00022692"/>
    </source>
</evidence>
<sequence>MSFAVIVVSEIGDKTFLIAAVMAMTNPRLVIFFAAISALGVMTVLSALFGHFLPNVLSKEYTQFAAAGLFIVFGFKMLWDGWHMDDTEGNDELEEVSAELIAKEKEGKDEADRERDDLMEAGGVTAAQKKDLATLDRLKSGAQNIANYFFSAVFIQTFVLTFLAEWGDRSQIATIALAGAEDFWWVTIGSLIGHALCSAVAVIGGRLLASKISVRTVTIVGAVIFIICGIYSFYVNYYKLNEDMTMLSISELLSRTLSPDVATREDAERQLETLARESFAQYMFLLGQELSSEASQIDIRRSAGIAMKNALSAKDEGIRSEFTARWLQMDQNQRKVIKDGLLRSLSSSHKAPGFAAAQVIAAVADIELPRQEWPDLINILVQNVTLPDDNTKEATLQAIGFICETIDPLVLQDVSNMILTAVVQGARKEEANQRVRLAALKSLWNSLEFVKKNFEHEGERNYIMQIVCEATISSDEDVQVASFECLVKIVQLYYDKMPNYMAQALYGLTIDGMQSPNERVAMQSVEFWSTVCEEEATRLADNMAGEHSSDFTPYPVHDFARPVGQKLVSVLLFLLTKKEEDDDEDEWNISMAAATCLTLLANVFSDDIVGLVLPWVQAHLQSTDWKYREAAVMAFGSILDGPKHETLAPLIEQALPFFVAMMKDSQVQVKDTTAWTLGRISEMMTPETVKPDQLHALISVVVGGLTDQPRVASNCAWCIVNLAEHMAGEDTDVATYPLSQYFDGLISTLLNCVNDKSDANLKATVYEAIATLVSTCAKDCFGTVERLAAEMLSRLNGTVAMQREVVSHDDRTTLQELQANICSVLTNIIRRMSNMIAPVADSIMVTILQILTSSQRNSTVLEDCFIVISSLTSAVDGDFVRYMNDFSPHLVRSLQNPQDHQMTAIAVGLIGDICRALNEQILPYCPEYMNCLVENLKSPILDRSVKPAILSTFGDIAIAIGSEFERFVAPVMQIVDEAVALVITVPQDRSFDQIEYANMLREGITEAYVGITQGLTTGQKAQLLAPYVEKMFVFMQSIVFDDEHSEEVAITMGGLIGDLADAFPPGSMARFYSMPWVDKLLKELRGMYYNPKGQDVGKWAKTRVKRQLAAAI</sequence>
<dbReference type="Pfam" id="PF25574">
    <property type="entry name" value="TPR_IMB1"/>
    <property type="match status" value="1"/>
</dbReference>
<dbReference type="EMBL" id="QEAP01000251">
    <property type="protein sequence ID" value="TPX71565.1"/>
    <property type="molecule type" value="Genomic_DNA"/>
</dbReference>
<evidence type="ECO:0000256" key="2">
    <source>
        <dbReference type="ARBA" id="ARBA00004496"/>
    </source>
</evidence>
<feature type="transmembrane region" description="Helical" evidence="15">
    <location>
        <begin position="29"/>
        <end position="49"/>
    </location>
</feature>
<dbReference type="InterPro" id="IPR011989">
    <property type="entry name" value="ARM-like"/>
</dbReference>
<keyword evidence="10 15" id="KW-1133">Transmembrane helix</keyword>
<feature type="transmembrane region" description="Helical" evidence="15">
    <location>
        <begin position="183"/>
        <end position="204"/>
    </location>
</feature>
<evidence type="ECO:0000256" key="4">
    <source>
        <dbReference type="ARBA" id="ARBA00010907"/>
    </source>
</evidence>
<dbReference type="Gene3D" id="1.25.10.10">
    <property type="entry name" value="Leucine-rich Repeat Variant"/>
    <property type="match status" value="1"/>
</dbReference>
<keyword evidence="5" id="KW-0813">Transport</keyword>
<keyword evidence="18" id="KW-1185">Reference proteome</keyword>
<dbReference type="AlphaFoldDB" id="A0A507F7A3"/>
<dbReference type="InterPro" id="IPR001494">
    <property type="entry name" value="Importin-beta_N"/>
</dbReference>
<dbReference type="GO" id="GO:0046873">
    <property type="term" value="F:metal ion transmembrane transporter activity"/>
    <property type="evidence" value="ECO:0007669"/>
    <property type="project" value="InterPro"/>
</dbReference>
<dbReference type="SUPFAM" id="SSF48371">
    <property type="entry name" value="ARM repeat"/>
    <property type="match status" value="1"/>
</dbReference>